<dbReference type="Pfam" id="PF00005">
    <property type="entry name" value="ABC_tran"/>
    <property type="match status" value="1"/>
</dbReference>
<evidence type="ECO:0000259" key="5">
    <source>
        <dbReference type="PROSITE" id="PS50893"/>
    </source>
</evidence>
<evidence type="ECO:0000256" key="1">
    <source>
        <dbReference type="ARBA" id="ARBA00005417"/>
    </source>
</evidence>
<evidence type="ECO:0000256" key="4">
    <source>
        <dbReference type="ARBA" id="ARBA00022840"/>
    </source>
</evidence>
<proteinExistence type="inferred from homology"/>
<organism evidence="6 7">
    <name type="scientific">Finegoldia magna</name>
    <name type="common">Peptostreptococcus magnus</name>
    <dbReference type="NCBI Taxonomy" id="1260"/>
    <lineage>
        <taxon>Bacteria</taxon>
        <taxon>Bacillati</taxon>
        <taxon>Bacillota</taxon>
        <taxon>Tissierellia</taxon>
        <taxon>Tissierellales</taxon>
        <taxon>Peptoniphilaceae</taxon>
        <taxon>Finegoldia</taxon>
    </lineage>
</organism>
<feature type="domain" description="ABC transporter" evidence="5">
    <location>
        <begin position="4"/>
        <end position="223"/>
    </location>
</feature>
<dbReference type="PANTHER" id="PTHR42734:SF17">
    <property type="entry name" value="METAL TRANSPORT SYSTEM ATP-BINDING PROTEIN TM_0124-RELATED"/>
    <property type="match status" value="1"/>
</dbReference>
<dbReference type="GO" id="GO:0016887">
    <property type="term" value="F:ATP hydrolysis activity"/>
    <property type="evidence" value="ECO:0007669"/>
    <property type="project" value="InterPro"/>
</dbReference>
<dbReference type="GO" id="GO:0005524">
    <property type="term" value="F:ATP binding"/>
    <property type="evidence" value="ECO:0007669"/>
    <property type="project" value="UniProtKB-KW"/>
</dbReference>
<gene>
    <name evidence="6" type="ORF">B9N55_02445</name>
</gene>
<dbReference type="PROSITE" id="PS50893">
    <property type="entry name" value="ABC_TRANSPORTER_2"/>
    <property type="match status" value="1"/>
</dbReference>
<comment type="similarity">
    <text evidence="1">Belongs to the ABC transporter superfamily.</text>
</comment>
<sequence>MNAVTISNLNFGYNEDLVLKDLNLEITQGEMALILGGNGSGKSTLLKLMLGELKADDGEIKILDKNIKEYKSYRDIGYVPQINIVNKIAFPITCLELVTLNLYEDFGFIKIPRKKHYDKAKQIMEEMGMKEYINRPVNELSGGLQQRAMICRAMINEPKLLILDEPTAGVDKENKEKFIKTIAKLNKEYNITVIMVTHEIKEIEALDIDRTQYEMIEGRLVRC</sequence>
<dbReference type="InterPro" id="IPR003593">
    <property type="entry name" value="AAA+_ATPase"/>
</dbReference>
<evidence type="ECO:0000313" key="7">
    <source>
        <dbReference type="Proteomes" id="UP000215546"/>
    </source>
</evidence>
<keyword evidence="4" id="KW-0067">ATP-binding</keyword>
<comment type="caution">
    <text evidence="6">The sequence shown here is derived from an EMBL/GenBank/DDBJ whole genome shotgun (WGS) entry which is preliminary data.</text>
</comment>
<evidence type="ECO:0000256" key="2">
    <source>
        <dbReference type="ARBA" id="ARBA00022448"/>
    </source>
</evidence>
<dbReference type="RefSeq" id="WP_094208150.1">
    <property type="nucleotide sequence ID" value="NZ_JAGYZD010000056.1"/>
</dbReference>
<dbReference type="InterPro" id="IPR027417">
    <property type="entry name" value="P-loop_NTPase"/>
</dbReference>
<dbReference type="EMBL" id="NDYE01000005">
    <property type="protein sequence ID" value="OXZ33748.1"/>
    <property type="molecule type" value="Genomic_DNA"/>
</dbReference>
<dbReference type="InterPro" id="IPR050153">
    <property type="entry name" value="Metal_Ion_Import_ABC"/>
</dbReference>
<dbReference type="SMART" id="SM00382">
    <property type="entry name" value="AAA"/>
    <property type="match status" value="1"/>
</dbReference>
<evidence type="ECO:0000256" key="3">
    <source>
        <dbReference type="ARBA" id="ARBA00022741"/>
    </source>
</evidence>
<name>A0A233UX30_FINMA</name>
<dbReference type="PANTHER" id="PTHR42734">
    <property type="entry name" value="METAL TRANSPORT SYSTEM ATP-BINDING PROTEIN TM_0124-RELATED"/>
    <property type="match status" value="1"/>
</dbReference>
<dbReference type="InterPro" id="IPR003439">
    <property type="entry name" value="ABC_transporter-like_ATP-bd"/>
</dbReference>
<dbReference type="Proteomes" id="UP000215546">
    <property type="component" value="Unassembled WGS sequence"/>
</dbReference>
<protein>
    <submittedName>
        <fullName evidence="6">ABC transporter</fullName>
    </submittedName>
</protein>
<evidence type="ECO:0000313" key="6">
    <source>
        <dbReference type="EMBL" id="OXZ33748.1"/>
    </source>
</evidence>
<dbReference type="SUPFAM" id="SSF52540">
    <property type="entry name" value="P-loop containing nucleoside triphosphate hydrolases"/>
    <property type="match status" value="1"/>
</dbReference>
<dbReference type="Gene3D" id="3.40.50.300">
    <property type="entry name" value="P-loop containing nucleotide triphosphate hydrolases"/>
    <property type="match status" value="1"/>
</dbReference>
<keyword evidence="3" id="KW-0547">Nucleotide-binding</keyword>
<reference evidence="7" key="1">
    <citation type="submission" date="2017-04" db="EMBL/GenBank/DDBJ databases">
        <title>Finegoldia magna isolated from orthopedic joint implant-associated infections.</title>
        <authorList>
            <person name="Bjorklund S."/>
            <person name="Bruggemann H."/>
            <person name="Jensen A."/>
            <person name="Hellmark B."/>
            <person name="Soderquist B."/>
        </authorList>
    </citation>
    <scope>NUCLEOTIDE SEQUENCE [LARGE SCALE GENOMIC DNA]</scope>
    <source>
        <strain evidence="7">12T273</strain>
    </source>
</reference>
<accession>A0A233UX30</accession>
<dbReference type="AlphaFoldDB" id="A0A233UX30"/>
<keyword evidence="2" id="KW-0813">Transport</keyword>